<evidence type="ECO:0000313" key="4">
    <source>
        <dbReference type="Proteomes" id="UP000652219"/>
    </source>
</evidence>
<name>A0A8H6IT73_9PEZI</name>
<dbReference type="EMBL" id="WIGN01000386">
    <property type="protein sequence ID" value="KAF6795465.1"/>
    <property type="molecule type" value="Genomic_DNA"/>
</dbReference>
<evidence type="ECO:0000256" key="2">
    <source>
        <dbReference type="SAM" id="Phobius"/>
    </source>
</evidence>
<keyword evidence="2" id="KW-1133">Transmembrane helix</keyword>
<proteinExistence type="predicted"/>
<sequence length="332" mass="34863">MAALEITLGNLIENSRQPVTAGGGGTSVGDPGAGGNDIGRTIPAVADLPPLGAGETAGAAILTFIVLSLLITGIIWMFMDETSKKPLQERFFDFRSALLGGGAIAALATRRKKDDMNEKGKGVDHEASSDGASSPGRGIMSPLPVAGPAFTNEKGVAQRGSVRSSMTGTTVMSGVPMRGIAAVGSDRVVSRTVPWRSPEPKDQAAELLIERREWEGLFPAVRLVFKEDKAVQDVRGGDVPGAEKDASPRLGGESRREGKRNLGPRGRVWVGPFTSTGVRRVSGGIILGAEGSFSPTPPAPQPPPSPSFVLLLLLRVPGWTQAREPYRLSIRT</sequence>
<organism evidence="3 4">
    <name type="scientific">Colletotrichum sojae</name>
    <dbReference type="NCBI Taxonomy" id="2175907"/>
    <lineage>
        <taxon>Eukaryota</taxon>
        <taxon>Fungi</taxon>
        <taxon>Dikarya</taxon>
        <taxon>Ascomycota</taxon>
        <taxon>Pezizomycotina</taxon>
        <taxon>Sordariomycetes</taxon>
        <taxon>Hypocreomycetidae</taxon>
        <taxon>Glomerellales</taxon>
        <taxon>Glomerellaceae</taxon>
        <taxon>Colletotrichum</taxon>
        <taxon>Colletotrichum orchidearum species complex</taxon>
    </lineage>
</organism>
<feature type="compositionally biased region" description="Basic and acidic residues" evidence="1">
    <location>
        <begin position="112"/>
        <end position="128"/>
    </location>
</feature>
<reference evidence="3 4" key="1">
    <citation type="journal article" date="2020" name="Phytopathology">
        <title>Genome Sequence Resources of Colletotrichum truncatum, C. plurivorum, C. musicola, and C. sojae: Four Species Pathogenic to Soybean (Glycine max).</title>
        <authorList>
            <person name="Rogerio F."/>
            <person name="Boufleur T.R."/>
            <person name="Ciampi-Guillardi M."/>
            <person name="Sukno S.A."/>
            <person name="Thon M.R."/>
            <person name="Massola Junior N.S."/>
            <person name="Baroncelli R."/>
        </authorList>
    </citation>
    <scope>NUCLEOTIDE SEQUENCE [LARGE SCALE GENOMIC DNA]</scope>
    <source>
        <strain evidence="3 4">LFN0009</strain>
    </source>
</reference>
<accession>A0A8H6IT73</accession>
<comment type="caution">
    <text evidence="3">The sequence shown here is derived from an EMBL/GenBank/DDBJ whole genome shotgun (WGS) entry which is preliminary data.</text>
</comment>
<feature type="compositionally biased region" description="Basic and acidic residues" evidence="1">
    <location>
        <begin position="235"/>
        <end position="260"/>
    </location>
</feature>
<keyword evidence="2" id="KW-0472">Membrane</keyword>
<protein>
    <submittedName>
        <fullName evidence="3">Cell wall glycosyl hydrolase</fullName>
    </submittedName>
</protein>
<dbReference type="Proteomes" id="UP000652219">
    <property type="component" value="Unassembled WGS sequence"/>
</dbReference>
<evidence type="ECO:0000256" key="1">
    <source>
        <dbReference type="SAM" id="MobiDB-lite"/>
    </source>
</evidence>
<keyword evidence="4" id="KW-1185">Reference proteome</keyword>
<feature type="region of interest" description="Disordered" evidence="1">
    <location>
        <begin position="111"/>
        <end position="138"/>
    </location>
</feature>
<feature type="region of interest" description="Disordered" evidence="1">
    <location>
        <begin position="235"/>
        <end position="268"/>
    </location>
</feature>
<feature type="transmembrane region" description="Helical" evidence="2">
    <location>
        <begin position="57"/>
        <end position="79"/>
    </location>
</feature>
<dbReference type="GO" id="GO:0016787">
    <property type="term" value="F:hydrolase activity"/>
    <property type="evidence" value="ECO:0007669"/>
    <property type="project" value="UniProtKB-KW"/>
</dbReference>
<keyword evidence="2" id="KW-0812">Transmembrane</keyword>
<evidence type="ECO:0000313" key="3">
    <source>
        <dbReference type="EMBL" id="KAF6795465.1"/>
    </source>
</evidence>
<feature type="transmembrane region" description="Helical" evidence="2">
    <location>
        <begin position="91"/>
        <end position="109"/>
    </location>
</feature>
<gene>
    <name evidence="3" type="ORF">CSOJ01_13404</name>
</gene>
<keyword evidence="3" id="KW-0378">Hydrolase</keyword>
<dbReference type="AlphaFoldDB" id="A0A8H6IT73"/>